<evidence type="ECO:0000256" key="1">
    <source>
        <dbReference type="ARBA" id="ARBA00006484"/>
    </source>
</evidence>
<name>A0A1C7NQ02_9FUNG</name>
<keyword evidence="2" id="KW-0560">Oxidoreductase</keyword>
<proteinExistence type="inferred from homology"/>
<dbReference type="Pfam" id="PF00106">
    <property type="entry name" value="adh_short"/>
    <property type="match status" value="1"/>
</dbReference>
<dbReference type="GO" id="GO:0016491">
    <property type="term" value="F:oxidoreductase activity"/>
    <property type="evidence" value="ECO:0007669"/>
    <property type="project" value="UniProtKB-KW"/>
</dbReference>
<protein>
    <submittedName>
        <fullName evidence="3">Protochlorophyllide reductase B, chloroplastic</fullName>
    </submittedName>
</protein>
<evidence type="ECO:0000313" key="3">
    <source>
        <dbReference type="EMBL" id="OBZ90526.1"/>
    </source>
</evidence>
<evidence type="ECO:0000256" key="2">
    <source>
        <dbReference type="ARBA" id="ARBA00023002"/>
    </source>
</evidence>
<dbReference type="PANTHER" id="PTHR24320">
    <property type="entry name" value="RETINOL DEHYDROGENASE"/>
    <property type="match status" value="1"/>
</dbReference>
<dbReference type="OrthoDB" id="542013at2759"/>
<dbReference type="STRING" id="101091.A0A1C7NQ02"/>
<dbReference type="AlphaFoldDB" id="A0A1C7NQ02"/>
<dbReference type="Gene3D" id="3.40.50.720">
    <property type="entry name" value="NAD(P)-binding Rossmann-like Domain"/>
    <property type="match status" value="1"/>
</dbReference>
<dbReference type="InParanoid" id="A0A1C7NQ02"/>
<organism evidence="3 4">
    <name type="scientific">Choanephora cucurbitarum</name>
    <dbReference type="NCBI Taxonomy" id="101091"/>
    <lineage>
        <taxon>Eukaryota</taxon>
        <taxon>Fungi</taxon>
        <taxon>Fungi incertae sedis</taxon>
        <taxon>Mucoromycota</taxon>
        <taxon>Mucoromycotina</taxon>
        <taxon>Mucoromycetes</taxon>
        <taxon>Mucorales</taxon>
        <taxon>Mucorineae</taxon>
        <taxon>Choanephoraceae</taxon>
        <taxon>Choanephoroideae</taxon>
        <taxon>Choanephora</taxon>
    </lineage>
</organism>
<reference evidence="3 4" key="1">
    <citation type="submission" date="2016-03" db="EMBL/GenBank/DDBJ databases">
        <title>Choanephora cucurbitarum.</title>
        <authorList>
            <person name="Min B."/>
            <person name="Park H."/>
            <person name="Park J.-H."/>
            <person name="Shin H.-D."/>
            <person name="Choi I.-G."/>
        </authorList>
    </citation>
    <scope>NUCLEOTIDE SEQUENCE [LARGE SCALE GENOMIC DNA]</scope>
    <source>
        <strain evidence="3 4">KUS-F28377</strain>
    </source>
</reference>
<comment type="caution">
    <text evidence="3">The sequence shown here is derived from an EMBL/GenBank/DDBJ whole genome shotgun (WGS) entry which is preliminary data.</text>
</comment>
<accession>A0A1C7NQ02</accession>
<dbReference type="SUPFAM" id="SSF51735">
    <property type="entry name" value="NAD(P)-binding Rossmann-fold domains"/>
    <property type="match status" value="1"/>
</dbReference>
<gene>
    <name evidence="3" type="primary">PORB</name>
    <name evidence="3" type="ORF">A0J61_01424</name>
</gene>
<dbReference type="InterPro" id="IPR002347">
    <property type="entry name" value="SDR_fam"/>
</dbReference>
<sequence>MSDTRLVVFITGATVGLGRLTAKKCIGAGHTVVITGRTEQKLKDAKQWILKDTPQYEENLHGLVMDLLDTPSMKKAVEKLGALGLPAIDVIVHNAGGTRREFSQIHGYESTIYMNAVAPLLLNQMLLPFIEKSQHPSKRIIFIASQIHNPEINGGGGGESRKIPKDVQVADFKGDKKNWDSMKYYKMSKLAVIWIAFSLAKKYPSIKSIAICPGFVPTTELARNSSYVLRMAMKYAISKFNFATTEDDSTDFYMFHITNPDIKTGAYYEKTEPATPSEDALNITKQEEFYQLAEKTVEENM</sequence>
<dbReference type="PANTHER" id="PTHR24320:SF152">
    <property type="entry name" value="SHORT-CHAIN DEHYDROGENASE_REDUCTASE FAMILY PROTEIN"/>
    <property type="match status" value="1"/>
</dbReference>
<comment type="similarity">
    <text evidence="1">Belongs to the short-chain dehydrogenases/reductases (SDR) family.</text>
</comment>
<dbReference type="InterPro" id="IPR036291">
    <property type="entry name" value="NAD(P)-bd_dom_sf"/>
</dbReference>
<dbReference type="Proteomes" id="UP000093000">
    <property type="component" value="Unassembled WGS sequence"/>
</dbReference>
<keyword evidence="4" id="KW-1185">Reference proteome</keyword>
<evidence type="ECO:0000313" key="4">
    <source>
        <dbReference type="Proteomes" id="UP000093000"/>
    </source>
</evidence>
<dbReference type="EMBL" id="LUGH01000045">
    <property type="protein sequence ID" value="OBZ90526.1"/>
    <property type="molecule type" value="Genomic_DNA"/>
</dbReference>
<dbReference type="PRINTS" id="PR00081">
    <property type="entry name" value="GDHRDH"/>
</dbReference>